<evidence type="ECO:0000256" key="1">
    <source>
        <dbReference type="SAM" id="MobiDB-lite"/>
    </source>
</evidence>
<gene>
    <name evidence="2" type="ORF">SCP_1401640</name>
</gene>
<feature type="region of interest" description="Disordered" evidence="1">
    <location>
        <begin position="154"/>
        <end position="191"/>
    </location>
</feature>
<keyword evidence="3" id="KW-1185">Reference proteome</keyword>
<comment type="caution">
    <text evidence="2">The sequence shown here is derived from an EMBL/GenBank/DDBJ whole genome shotgun (WGS) entry which is preliminary data.</text>
</comment>
<dbReference type="AlphaFoldDB" id="A0A401H2Z3"/>
<feature type="compositionally biased region" description="Basic and acidic residues" evidence="1">
    <location>
        <begin position="154"/>
        <end position="174"/>
    </location>
</feature>
<reference evidence="2 3" key="1">
    <citation type="journal article" date="2018" name="Sci. Rep.">
        <title>Genome sequence of the cauliflower mushroom Sparassis crispa (Hanabiratake) and its association with beneficial usage.</title>
        <authorList>
            <person name="Kiyama R."/>
            <person name="Furutani Y."/>
            <person name="Kawaguchi K."/>
            <person name="Nakanishi T."/>
        </authorList>
    </citation>
    <scope>NUCLEOTIDE SEQUENCE [LARGE SCALE GENOMIC DNA]</scope>
</reference>
<dbReference type="RefSeq" id="XP_027619672.1">
    <property type="nucleotide sequence ID" value="XM_027763871.1"/>
</dbReference>
<evidence type="ECO:0000313" key="2">
    <source>
        <dbReference type="EMBL" id="GBE88759.1"/>
    </source>
</evidence>
<organism evidence="2 3">
    <name type="scientific">Sparassis crispa</name>
    <dbReference type="NCBI Taxonomy" id="139825"/>
    <lineage>
        <taxon>Eukaryota</taxon>
        <taxon>Fungi</taxon>
        <taxon>Dikarya</taxon>
        <taxon>Basidiomycota</taxon>
        <taxon>Agaricomycotina</taxon>
        <taxon>Agaricomycetes</taxon>
        <taxon>Polyporales</taxon>
        <taxon>Sparassidaceae</taxon>
        <taxon>Sparassis</taxon>
    </lineage>
</organism>
<sequence>MLSLARRSAHIKVPRGRAVAGATAVRVSPFHSPIRQKSYDTMPSPADDAPEFAVDDSGLGADRDWTNYDALLRFLGLKDWDGRVVQFDNGIVGLETGGVIRSLVDDYAAWSVGGLTVPLQSGDYTSDIDNGAIIAMSKNSAKWEKPYMNDEEKYDSFDEDDKERKDHDKPDSGLRKKQIERKEDVEWEKKT</sequence>
<dbReference type="OrthoDB" id="10587192at2759"/>
<dbReference type="InParanoid" id="A0A401H2Z3"/>
<dbReference type="Proteomes" id="UP000287166">
    <property type="component" value="Unassembled WGS sequence"/>
</dbReference>
<dbReference type="EMBL" id="BFAD01000014">
    <property type="protein sequence ID" value="GBE88759.1"/>
    <property type="molecule type" value="Genomic_DNA"/>
</dbReference>
<protein>
    <submittedName>
        <fullName evidence="2">Uncharacterized protein</fullName>
    </submittedName>
</protein>
<name>A0A401H2Z3_9APHY</name>
<dbReference type="GeneID" id="38785676"/>
<feature type="compositionally biased region" description="Basic and acidic residues" evidence="1">
    <location>
        <begin position="180"/>
        <end position="191"/>
    </location>
</feature>
<evidence type="ECO:0000313" key="3">
    <source>
        <dbReference type="Proteomes" id="UP000287166"/>
    </source>
</evidence>
<proteinExistence type="predicted"/>
<accession>A0A401H2Z3</accession>